<dbReference type="Proteomes" id="UP000481153">
    <property type="component" value="Unassembled WGS sequence"/>
</dbReference>
<evidence type="ECO:0000313" key="5">
    <source>
        <dbReference type="EMBL" id="KAF0732183.1"/>
    </source>
</evidence>
<feature type="compositionally biased region" description="Low complexity" evidence="3">
    <location>
        <begin position="159"/>
        <end position="176"/>
    </location>
</feature>
<proteinExistence type="predicted"/>
<dbReference type="AlphaFoldDB" id="A0A6G0WXF6"/>
<evidence type="ECO:0000256" key="2">
    <source>
        <dbReference type="PIRSR" id="PIRSR630564-2"/>
    </source>
</evidence>
<dbReference type="GO" id="GO:0005737">
    <property type="term" value="C:cytoplasm"/>
    <property type="evidence" value="ECO:0007669"/>
    <property type="project" value="TreeGrafter"/>
</dbReference>
<feature type="region of interest" description="Disordered" evidence="3">
    <location>
        <begin position="157"/>
        <end position="184"/>
    </location>
</feature>
<dbReference type="PANTHER" id="PTHR10807:SF128">
    <property type="entry name" value="PHOSPHATIDYLINOSITOL-3,5-BISPHOSPHATE 3-PHOSPHATASE"/>
    <property type="match status" value="1"/>
</dbReference>
<evidence type="ECO:0000256" key="1">
    <source>
        <dbReference type="PIRSR" id="PIRSR630564-1"/>
    </source>
</evidence>
<feature type="binding site" evidence="2">
    <location>
        <begin position="554"/>
        <end position="555"/>
    </location>
    <ligand>
        <name>substrate</name>
    </ligand>
</feature>
<organism evidence="5 6">
    <name type="scientific">Aphanomyces euteiches</name>
    <dbReference type="NCBI Taxonomy" id="100861"/>
    <lineage>
        <taxon>Eukaryota</taxon>
        <taxon>Sar</taxon>
        <taxon>Stramenopiles</taxon>
        <taxon>Oomycota</taxon>
        <taxon>Saprolegniomycetes</taxon>
        <taxon>Saprolegniales</taxon>
        <taxon>Verrucalvaceae</taxon>
        <taxon>Aphanomyces</taxon>
    </lineage>
</organism>
<protein>
    <recommendedName>
        <fullName evidence="4">Myotubularin phosphatase domain-containing protein</fullName>
    </recommendedName>
</protein>
<dbReference type="EMBL" id="VJMJ01000137">
    <property type="protein sequence ID" value="KAF0732183.1"/>
    <property type="molecule type" value="Genomic_DNA"/>
</dbReference>
<dbReference type="InterPro" id="IPR029021">
    <property type="entry name" value="Prot-tyrosine_phosphatase-like"/>
</dbReference>
<dbReference type="VEuPathDB" id="FungiDB:AeMF1_002028"/>
<evidence type="ECO:0000313" key="6">
    <source>
        <dbReference type="Proteomes" id="UP000481153"/>
    </source>
</evidence>
<dbReference type="PROSITE" id="PS00383">
    <property type="entry name" value="TYR_PHOSPHATASE_1"/>
    <property type="match status" value="1"/>
</dbReference>
<name>A0A6G0WXF6_9STRA</name>
<dbReference type="InterPro" id="IPR010569">
    <property type="entry name" value="Myotubularin-like_Pase_dom"/>
</dbReference>
<gene>
    <name evidence="5" type="ORF">Ae201684_010832</name>
</gene>
<dbReference type="InterPro" id="IPR016130">
    <property type="entry name" value="Tyr_Pase_AS"/>
</dbReference>
<feature type="domain" description="Myotubularin phosphatase" evidence="4">
    <location>
        <begin position="405"/>
        <end position="786"/>
    </location>
</feature>
<dbReference type="SUPFAM" id="SSF52799">
    <property type="entry name" value="(Phosphotyrosine protein) phosphatases II"/>
    <property type="match status" value="1"/>
</dbReference>
<accession>A0A6G0WXF6</accession>
<sequence length="797" mass="86796">MSVCMQTTACAEKTISISTSTDGSTTPGSTPTLIAMPGMSIPSPYMLGGRKTSSSFSDLGDFDEFSDVGTPEKPGLFKQPIHEEIDAFRLNAQDENGDSQRMGRKYRHDSGIKLLAGEVLKMRVDNAAYIVFYKADATTTTSDSLSSSALIEPSPFLASTDDSSSSSEGKSSASSSPILTYETPGIAPPPKSFGAMGAAGHKVLTTDCFQRYSTSTRGGTLGRGLFRASTHVGSALVKGTNTLISQTYEGGARGGVFGFAKGLGLGVWGFGSHTVKGAFRSVGHMTNVVGEMVLGMDPHFSLDGALVLTNYRLVWTSTAGDTLDIPIASIVNMETAVTAPHVLFLECKHLLRPKFAFGDERTATSLIDATLAMFSQGPYTFSTIHFEAIRSGSCLEDVDGQEASSSDVYDPIQDYSRLGLVDDGPDGLWQLVDNSDYILFPTYPHTFVVPRGLTYDDLVDLSTYRSAGRIPAVVWRHPHTAASLCRCAQPCAGLSGFASEADKKIVRLLTTGSTFHFFDARSQMAAAGNVAHGKGTEDIRNYPQTELRHCDIVNIHGVRSSYTALAGVCQPNGHGTPADGEALQRTLWLQHLSSLLFTASAVSQLLCAGESVMVHCSDGWDRTSQLAGLIEVMLDPYYRTFRGFLELVDKEWCSFGHMFRSRGAVGDPPNGQEVEDQSPVFVQWLDTMWQVWRQVPWAFEFSDELLATLYTNVYSGLFGTFQYNSEQEKLAKEAKAPTRSLWRYLLSQQHEYMNVQYNATQSQMLRGRPLPVLALESDLALWDAHIACADPICRKYT</sequence>
<feature type="binding site" evidence="2">
    <location>
        <begin position="616"/>
        <end position="622"/>
    </location>
    <ligand>
        <name>substrate</name>
    </ligand>
</feature>
<evidence type="ECO:0000256" key="3">
    <source>
        <dbReference type="SAM" id="MobiDB-lite"/>
    </source>
</evidence>
<feature type="active site" description="Phosphocysteine intermediate" evidence="1">
    <location>
        <position position="616"/>
    </location>
</feature>
<reference evidence="5 6" key="1">
    <citation type="submission" date="2019-07" db="EMBL/GenBank/DDBJ databases">
        <title>Genomics analysis of Aphanomyces spp. identifies a new class of oomycete effector associated with host adaptation.</title>
        <authorList>
            <person name="Gaulin E."/>
        </authorList>
    </citation>
    <scope>NUCLEOTIDE SEQUENCE [LARGE SCALE GENOMIC DNA]</scope>
    <source>
        <strain evidence="5 6">ATCC 201684</strain>
    </source>
</reference>
<keyword evidence="6" id="KW-1185">Reference proteome</keyword>
<dbReference type="InterPro" id="IPR030564">
    <property type="entry name" value="Myotubularin"/>
</dbReference>
<dbReference type="PROSITE" id="PS51339">
    <property type="entry name" value="PPASE_MYOTUBULARIN"/>
    <property type="match status" value="1"/>
</dbReference>
<dbReference type="Pfam" id="PF06602">
    <property type="entry name" value="Myotub-related"/>
    <property type="match status" value="1"/>
</dbReference>
<dbReference type="PANTHER" id="PTHR10807">
    <property type="entry name" value="MYOTUBULARIN-RELATED"/>
    <property type="match status" value="1"/>
</dbReference>
<evidence type="ECO:0000259" key="4">
    <source>
        <dbReference type="PROSITE" id="PS51339"/>
    </source>
</evidence>
<dbReference type="CDD" id="cd14507">
    <property type="entry name" value="PTP-MTM-like"/>
    <property type="match status" value="1"/>
</dbReference>
<comment type="caution">
    <text evidence="5">The sequence shown here is derived from an EMBL/GenBank/DDBJ whole genome shotgun (WGS) entry which is preliminary data.</text>
</comment>